<evidence type="ECO:0000313" key="1">
    <source>
        <dbReference type="EMBL" id="SDY74894.1"/>
    </source>
</evidence>
<dbReference type="InterPro" id="IPR035965">
    <property type="entry name" value="PAS-like_dom_sf"/>
</dbReference>
<dbReference type="Gene3D" id="1.10.10.10">
    <property type="entry name" value="Winged helix-like DNA-binding domain superfamily/Winged helix DNA-binding domain"/>
    <property type="match status" value="1"/>
</dbReference>
<sequence>MSEENRYEQTKKELDNYKRMVHLMQDVMIELDAEGRYCYVSPSYERTYGQGYVRCFGDFFCYSNGEMPRYFKWRTAKTRELMAILNHFKGQPVHRDQLLDWLWP</sequence>
<dbReference type="SUPFAM" id="SSF55785">
    <property type="entry name" value="PYP-like sensor domain (PAS domain)"/>
    <property type="match status" value="1"/>
</dbReference>
<keyword evidence="2" id="KW-1185">Reference proteome</keyword>
<dbReference type="OrthoDB" id="3190595at2"/>
<dbReference type="AlphaFoldDB" id="A0A1H3MEZ9"/>
<dbReference type="Proteomes" id="UP000199230">
    <property type="component" value="Unassembled WGS sequence"/>
</dbReference>
<dbReference type="InterPro" id="IPR036388">
    <property type="entry name" value="WH-like_DNA-bd_sf"/>
</dbReference>
<accession>A0A1H3MEZ9</accession>
<evidence type="ECO:0000313" key="2">
    <source>
        <dbReference type="Proteomes" id="UP000199230"/>
    </source>
</evidence>
<organism evidence="1 2">
    <name type="scientific">Tindallia californiensis</name>
    <dbReference type="NCBI Taxonomy" id="159292"/>
    <lineage>
        <taxon>Bacteria</taxon>
        <taxon>Bacillati</taxon>
        <taxon>Bacillota</taxon>
        <taxon>Clostridia</taxon>
        <taxon>Peptostreptococcales</taxon>
        <taxon>Tindalliaceae</taxon>
        <taxon>Tindallia</taxon>
    </lineage>
</organism>
<proteinExistence type="predicted"/>
<dbReference type="RefSeq" id="WP_093312554.1">
    <property type="nucleotide sequence ID" value="NZ_FNPV01000004.1"/>
</dbReference>
<reference evidence="1 2" key="1">
    <citation type="submission" date="2016-10" db="EMBL/GenBank/DDBJ databases">
        <authorList>
            <person name="de Groot N.N."/>
        </authorList>
    </citation>
    <scope>NUCLEOTIDE SEQUENCE [LARGE SCALE GENOMIC DNA]</scope>
    <source>
        <strain evidence="1 2">APO</strain>
    </source>
</reference>
<protein>
    <recommendedName>
        <fullName evidence="3">PAS domain S-box-containing protein</fullName>
    </recommendedName>
</protein>
<name>A0A1H3MEZ9_9FIRM</name>
<evidence type="ECO:0008006" key="3">
    <source>
        <dbReference type="Google" id="ProtNLM"/>
    </source>
</evidence>
<gene>
    <name evidence="1" type="ORF">SAMN05192546_10499</name>
</gene>
<dbReference type="EMBL" id="FNPV01000004">
    <property type="protein sequence ID" value="SDY74894.1"/>
    <property type="molecule type" value="Genomic_DNA"/>
</dbReference>